<proteinExistence type="inferred from homology"/>
<organism evidence="3 4">
    <name type="scientific">Pedobacter steynii</name>
    <dbReference type="NCBI Taxonomy" id="430522"/>
    <lineage>
        <taxon>Bacteria</taxon>
        <taxon>Pseudomonadati</taxon>
        <taxon>Bacteroidota</taxon>
        <taxon>Sphingobacteriia</taxon>
        <taxon>Sphingobacteriales</taxon>
        <taxon>Sphingobacteriaceae</taxon>
        <taxon>Pedobacter</taxon>
    </lineage>
</organism>
<dbReference type="InterPro" id="IPR010131">
    <property type="entry name" value="MdtP/NodT-like"/>
</dbReference>
<dbReference type="Pfam" id="PF02321">
    <property type="entry name" value="OEP"/>
    <property type="match status" value="2"/>
</dbReference>
<evidence type="ECO:0000256" key="1">
    <source>
        <dbReference type="ARBA" id="ARBA00007613"/>
    </source>
</evidence>
<gene>
    <name evidence="3" type="ORF">BFS30_03120</name>
</gene>
<dbReference type="Gene3D" id="1.20.1600.10">
    <property type="entry name" value="Outer membrane efflux proteins (OEP)"/>
    <property type="match status" value="1"/>
</dbReference>
<keyword evidence="4" id="KW-1185">Reference proteome</keyword>
<dbReference type="EMBL" id="CP017141">
    <property type="protein sequence ID" value="AOM76239.1"/>
    <property type="molecule type" value="Genomic_DNA"/>
</dbReference>
<reference evidence="3 4" key="1">
    <citation type="submission" date="2016-08" db="EMBL/GenBank/DDBJ databases">
        <authorList>
            <person name="Seilhamer J.J."/>
        </authorList>
    </citation>
    <scope>NUCLEOTIDE SEQUENCE [LARGE SCALE GENOMIC DNA]</scope>
    <source>
        <strain evidence="3 4">DX4</strain>
    </source>
</reference>
<dbReference type="OrthoDB" id="9791261at2"/>
<evidence type="ECO:0000256" key="2">
    <source>
        <dbReference type="SAM" id="Coils"/>
    </source>
</evidence>
<dbReference type="GO" id="GO:0015562">
    <property type="term" value="F:efflux transmembrane transporter activity"/>
    <property type="evidence" value="ECO:0007669"/>
    <property type="project" value="InterPro"/>
</dbReference>
<name>A0A1D7QCF7_9SPHI</name>
<dbReference type="AlphaFoldDB" id="A0A1D7QCF7"/>
<comment type="similarity">
    <text evidence="1">Belongs to the outer membrane factor (OMF) (TC 1.B.17) family.</text>
</comment>
<dbReference type="PANTHER" id="PTHR30203">
    <property type="entry name" value="OUTER MEMBRANE CATION EFFLUX PROTEIN"/>
    <property type="match status" value="1"/>
</dbReference>
<evidence type="ECO:0000313" key="3">
    <source>
        <dbReference type="EMBL" id="AOM76239.1"/>
    </source>
</evidence>
<dbReference type="RefSeq" id="WP_069377935.1">
    <property type="nucleotide sequence ID" value="NZ_CP017141.1"/>
</dbReference>
<accession>A0A1D7QCF7</accession>
<dbReference type="SUPFAM" id="SSF56954">
    <property type="entry name" value="Outer membrane efflux proteins (OEP)"/>
    <property type="match status" value="1"/>
</dbReference>
<keyword evidence="2" id="KW-0175">Coiled coil</keyword>
<protein>
    <submittedName>
        <fullName evidence="3">Cation transporter</fullName>
    </submittedName>
</protein>
<sequence>MKRPLILTGFLLLGLILKGNAQDSLKLSLPEAEKMFIAGNYELIAQQYQTEQAKAEIITARLFDNPEISYENQLYNRETKKFFQHTLPSGQYNVQVSQLIKLAGKRNKNIQLAHTGVKLAEYAYFDLIRTLRYQLRSNFYKAYYAQQSALVYQQQIKSLEQLLAASEQQLKMGNVALKDIIRIKSLLYNLKGEYTSLLNEIEDAETTLKMMCNIKADTPLSLVAPRADEQDYSLQKQPLMQLLESARANRADLQLAQSSITQAENNLSLQKAMAIPDVELSLVYDLQGSAPNHYTGLGIKVPLPLFNRNQGEIKKAKIAITAGNMNLKQQEATLENEVYNSYKSALRTEILYQGMDRNFGSDFSRLIGEVTKNFRSRNISLVEFIDFYDSYKESTLQLNQLKYEWMNAKEEINYVTGSNIFK</sequence>
<dbReference type="Proteomes" id="UP000094313">
    <property type="component" value="Chromosome"/>
</dbReference>
<feature type="coiled-coil region" evidence="2">
    <location>
        <begin position="149"/>
        <end position="207"/>
    </location>
</feature>
<dbReference type="InterPro" id="IPR003423">
    <property type="entry name" value="OMP_efflux"/>
</dbReference>
<dbReference type="KEGG" id="psty:BFS30_03120"/>
<evidence type="ECO:0000313" key="4">
    <source>
        <dbReference type="Proteomes" id="UP000094313"/>
    </source>
</evidence>
<dbReference type="PANTHER" id="PTHR30203:SF23">
    <property type="entry name" value="OUTER MEMBRANE EFFLUX PROTEIN"/>
    <property type="match status" value="1"/>
</dbReference>